<gene>
    <name evidence="3" type="ORF">RALSY_10183</name>
</gene>
<dbReference type="InterPro" id="IPR008794">
    <property type="entry name" value="Pro_racemase_fam"/>
</dbReference>
<evidence type="ECO:0000313" key="3">
    <source>
        <dbReference type="EMBL" id="CCA84221.1"/>
    </source>
</evidence>
<dbReference type="SFLD" id="SFLDS00028">
    <property type="entry name" value="Proline_Racemase"/>
    <property type="match status" value="1"/>
</dbReference>
<dbReference type="PANTHER" id="PTHR33442:SF5">
    <property type="entry name" value="BIFUNCTIONAL TRANS-3-HYDROXY-L-PROLINE DEHYDRATASE_2-EPIMERASE"/>
    <property type="match status" value="1"/>
</dbReference>
<dbReference type="Gene3D" id="3.10.310.10">
    <property type="entry name" value="Diaminopimelate Epimerase, Chain A, domain 1"/>
    <property type="match status" value="2"/>
</dbReference>
<sequence>MLTVVGCHAGGEVGNVVTGGVFDAPGDSVFEKMIHLEEHWDDLRKLCLFEPRGSVNQSVNFIVPSRDPRAQMGYIIAESTEYPVMSGSNTMCVATVLLETGILPMTEPVTGLVLESPAGLIGLRCQCSAGKVTRVEFTNQPAFANHLDRHIEVPGIGSIKVDVGYGGMTYVIVDAEALGFSIVADEARDLCELGQTIKAAAAEQLPSPHPLNPLIKGITQTLFAGPLRREGGVVKSRNTVVISPGRCDRSPCGTGTSARLAVMHAKGQIAVGERFVHESIIGSTFEGCIVSTTELGGVPAIVPTIAGQAWIASISQVGVDPTDPFQTGFTLSDTWLEKIDNSLIKSRG</sequence>
<accession>G2ZYK0</accession>
<evidence type="ECO:0000256" key="2">
    <source>
        <dbReference type="PIRSR" id="PIRSR029792-1"/>
    </source>
</evidence>
<dbReference type="PANTHER" id="PTHR33442">
    <property type="entry name" value="TRANS-3-HYDROXY-L-PROLINE DEHYDRATASE"/>
    <property type="match status" value="1"/>
</dbReference>
<evidence type="ECO:0008006" key="4">
    <source>
        <dbReference type="Google" id="ProtNLM"/>
    </source>
</evidence>
<dbReference type="Pfam" id="PF05544">
    <property type="entry name" value="Pro_racemase"/>
    <property type="match status" value="1"/>
</dbReference>
<dbReference type="SUPFAM" id="SSF54506">
    <property type="entry name" value="Diaminopimelate epimerase-like"/>
    <property type="match status" value="1"/>
</dbReference>
<reference evidence="3" key="1">
    <citation type="journal article" date="2011" name="PLoS ONE">
        <title>Ralstonia syzygii, the Blood Disease Bacterium and some Asian R. solanacearum strains form a single genomic species despite divergent lifestyles.</title>
        <authorList>
            <person name="Remenant B."/>
            <person name="de Cambiaire J.C."/>
            <person name="Cellier G."/>
            <person name="Jacobs J.M."/>
            <person name="Mangenot S."/>
            <person name="Barbe V."/>
            <person name="Lajus A."/>
            <person name="Vallenet D."/>
            <person name="Medigue C."/>
            <person name="Fegan M."/>
            <person name="Allen C."/>
            <person name="Prior P."/>
        </authorList>
    </citation>
    <scope>NUCLEOTIDE SEQUENCE</scope>
    <source>
        <strain evidence="3">R24</strain>
    </source>
</reference>
<dbReference type="FunFam" id="3.10.310.10:FF:000005">
    <property type="entry name" value="Proline racemase"/>
    <property type="match status" value="1"/>
</dbReference>
<proteinExistence type="inferred from homology"/>
<reference evidence="3" key="2">
    <citation type="submission" date="2011-04" db="EMBL/GenBank/DDBJ databases">
        <authorList>
            <person name="Genoscope - CEA"/>
        </authorList>
    </citation>
    <scope>NUCLEOTIDE SEQUENCE</scope>
    <source>
        <strain evidence="3">R24</strain>
    </source>
</reference>
<dbReference type="RefSeq" id="WP_231649918.1">
    <property type="nucleotide sequence ID" value="NZ_CP115944.1"/>
</dbReference>
<name>G2ZYK0_9RALS</name>
<evidence type="ECO:0000256" key="1">
    <source>
        <dbReference type="ARBA" id="ARBA00007529"/>
    </source>
</evidence>
<feature type="active site" description="Proton acceptor" evidence="2">
    <location>
        <position position="86"/>
    </location>
</feature>
<protein>
    <recommendedName>
        <fullName evidence="4">Proline racemase</fullName>
    </recommendedName>
</protein>
<organism evidence="3">
    <name type="scientific">Ralstonia syzygii R24</name>
    <dbReference type="NCBI Taxonomy" id="907261"/>
    <lineage>
        <taxon>Bacteria</taxon>
        <taxon>Pseudomonadati</taxon>
        <taxon>Pseudomonadota</taxon>
        <taxon>Betaproteobacteria</taxon>
        <taxon>Burkholderiales</taxon>
        <taxon>Burkholderiaceae</taxon>
        <taxon>Ralstonia</taxon>
        <taxon>Ralstonia solanacearum species complex</taxon>
    </lineage>
</organism>
<dbReference type="PIRSF" id="PIRSF029792">
    <property type="entry name" value="Pro_racemase"/>
    <property type="match status" value="1"/>
</dbReference>
<dbReference type="AlphaFoldDB" id="G2ZYK0"/>
<feature type="active site" description="Proton donor" evidence="2">
    <location>
        <position position="252"/>
    </location>
</feature>
<dbReference type="GO" id="GO:0047580">
    <property type="term" value="F:4-hydroxyproline epimerase activity"/>
    <property type="evidence" value="ECO:0007669"/>
    <property type="project" value="TreeGrafter"/>
</dbReference>
<comment type="similarity">
    <text evidence="1">Belongs to the proline racemase family.</text>
</comment>
<dbReference type="EMBL" id="FR854086">
    <property type="protein sequence ID" value="CCA84221.1"/>
    <property type="molecule type" value="Genomic_DNA"/>
</dbReference>